<sequence>MSTSVSASPFTGLDAERFSMHLAQRSYLPAWWTAAKQEAWNEFTATPMPARNHENWRFANLGGLALDGFTVPEEHASLVPHLPNFPHAKEIIFSNRQVVGRTSLSRELAKQGVIFAPLDEALRDHPDLVRRYFQQHPVNLGSEKFIALNIAFTASGTFLYVPKGVKVDLPFVVQHTITGDKQSIFPHTIVALEDEAEATLVEFFVSGDKLAHLASGVNDLHAGQNAKLTYVGAQNWSHETLSFQANSLTAQRDARITCLNIHLGGRQARHESHSRLQGPGAHCDMLALTVAKENQEFDQRTLQSHQAPHTTSDLLYKNALLDKAKTIFSGLIVVDPDAQQTDAYQTNRNLLLSDEAESNSLPGLEIQANDVKCSHGATSGRVPEEQLFYLTSRGIDPKKAHELIVFGFFEEVLNKLENEHLHAVLSDLIQSKFKK</sequence>
<comment type="similarity">
    <text evidence="1">Belongs to the iron-sulfur cluster assembly SufBD family.</text>
</comment>
<dbReference type="Pfam" id="PF01458">
    <property type="entry name" value="SUFBD_core"/>
    <property type="match status" value="1"/>
</dbReference>
<evidence type="ECO:0000259" key="2">
    <source>
        <dbReference type="Pfam" id="PF01458"/>
    </source>
</evidence>
<feature type="domain" description="SUF system FeS cluster assembly SufBD core" evidence="2">
    <location>
        <begin position="176"/>
        <end position="408"/>
    </location>
</feature>
<dbReference type="Proteomes" id="UP001218638">
    <property type="component" value="Chromosome"/>
</dbReference>
<dbReference type="NCBIfam" id="TIGR01981">
    <property type="entry name" value="sufD"/>
    <property type="match status" value="1"/>
</dbReference>
<dbReference type="AlphaFoldDB" id="A0AAF0I2Z7"/>
<name>A0AAF0I2Z7_9BACT</name>
<organism evidence="4 5">
    <name type="scientific">Synoicihabitans lomoniglobus</name>
    <dbReference type="NCBI Taxonomy" id="2909285"/>
    <lineage>
        <taxon>Bacteria</taxon>
        <taxon>Pseudomonadati</taxon>
        <taxon>Verrucomicrobiota</taxon>
        <taxon>Opitutia</taxon>
        <taxon>Opitutales</taxon>
        <taxon>Opitutaceae</taxon>
        <taxon>Synoicihabitans</taxon>
    </lineage>
</organism>
<evidence type="ECO:0000313" key="4">
    <source>
        <dbReference type="EMBL" id="WED65834.1"/>
    </source>
</evidence>
<dbReference type="PANTHER" id="PTHR43575:SF1">
    <property type="entry name" value="PROTEIN ABCI7, CHLOROPLASTIC"/>
    <property type="match status" value="1"/>
</dbReference>
<dbReference type="RefSeq" id="WP_330930364.1">
    <property type="nucleotide sequence ID" value="NZ_CP119075.1"/>
</dbReference>
<dbReference type="EMBL" id="CP119075">
    <property type="protein sequence ID" value="WED65834.1"/>
    <property type="molecule type" value="Genomic_DNA"/>
</dbReference>
<feature type="domain" description="SUF system FeS cluster assembly SufBD N-terminal" evidence="3">
    <location>
        <begin position="34"/>
        <end position="170"/>
    </location>
</feature>
<dbReference type="GO" id="GO:0016226">
    <property type="term" value="P:iron-sulfur cluster assembly"/>
    <property type="evidence" value="ECO:0007669"/>
    <property type="project" value="InterPro"/>
</dbReference>
<evidence type="ECO:0000313" key="5">
    <source>
        <dbReference type="Proteomes" id="UP001218638"/>
    </source>
</evidence>
<dbReference type="InterPro" id="IPR055346">
    <property type="entry name" value="Fe-S_cluster_assembly_SufBD"/>
</dbReference>
<dbReference type="InterPro" id="IPR045595">
    <property type="entry name" value="SufBD_N"/>
</dbReference>
<dbReference type="SUPFAM" id="SSF101960">
    <property type="entry name" value="Stabilizer of iron transporter SufD"/>
    <property type="match status" value="1"/>
</dbReference>
<dbReference type="InterPro" id="IPR011542">
    <property type="entry name" value="SUF_FeS_clus_asmbl_SufD"/>
</dbReference>
<protein>
    <submittedName>
        <fullName evidence="4">Fe-S cluster assembly protein SufD</fullName>
    </submittedName>
</protein>
<dbReference type="PANTHER" id="PTHR43575">
    <property type="entry name" value="PROTEIN ABCI7, CHLOROPLASTIC"/>
    <property type="match status" value="1"/>
</dbReference>
<reference evidence="4" key="1">
    <citation type="submission" date="2023-03" db="EMBL/GenBank/DDBJ databases">
        <title>Lomoglobus Profundus gen. nov., sp. nov., a novel member of the phylum Verrucomicrobia, isolated from deep-marine sediment of South China Sea.</title>
        <authorList>
            <person name="Ahmad T."/>
            <person name="Ishaq S.E."/>
            <person name="Wang F."/>
        </authorList>
    </citation>
    <scope>NUCLEOTIDE SEQUENCE</scope>
    <source>
        <strain evidence="4">LMO-M01</strain>
    </source>
</reference>
<dbReference type="InterPro" id="IPR000825">
    <property type="entry name" value="SUF_FeS_clus_asmbl_SufBD_core"/>
</dbReference>
<dbReference type="InterPro" id="IPR037284">
    <property type="entry name" value="SUF_FeS_clus_asmbl_SufBD_sf"/>
</dbReference>
<gene>
    <name evidence="4" type="primary">sufD</name>
    <name evidence="4" type="ORF">PXH66_03100</name>
</gene>
<proteinExistence type="inferred from homology"/>
<evidence type="ECO:0000259" key="3">
    <source>
        <dbReference type="Pfam" id="PF19295"/>
    </source>
</evidence>
<dbReference type="KEGG" id="slom:PXH66_03100"/>
<dbReference type="Pfam" id="PF19295">
    <property type="entry name" value="SufBD_N"/>
    <property type="match status" value="1"/>
</dbReference>
<evidence type="ECO:0000256" key="1">
    <source>
        <dbReference type="ARBA" id="ARBA00043967"/>
    </source>
</evidence>
<keyword evidence="5" id="KW-1185">Reference proteome</keyword>
<accession>A0AAF0I2Z7</accession>